<comment type="caution">
    <text evidence="2">The sequence shown here is derived from an EMBL/GenBank/DDBJ whole genome shotgun (WGS) entry which is preliminary data.</text>
</comment>
<protein>
    <recommendedName>
        <fullName evidence="4">Tetratricopeptide repeat-containing protein</fullName>
    </recommendedName>
</protein>
<dbReference type="EMBL" id="JBELQC010000001">
    <property type="protein sequence ID" value="MFL9840837.1"/>
    <property type="molecule type" value="Genomic_DNA"/>
</dbReference>
<name>A0ABW8YLP9_9SPHN</name>
<feature type="signal peptide" evidence="1">
    <location>
        <begin position="1"/>
        <end position="17"/>
    </location>
</feature>
<feature type="chain" id="PRO_5045656550" description="Tetratricopeptide repeat-containing protein" evidence="1">
    <location>
        <begin position="18"/>
        <end position="453"/>
    </location>
</feature>
<evidence type="ECO:0000313" key="2">
    <source>
        <dbReference type="EMBL" id="MFL9840837.1"/>
    </source>
</evidence>
<gene>
    <name evidence="2" type="ORF">ABS767_07690</name>
</gene>
<accession>A0ABW8YLP9</accession>
<proteinExistence type="predicted"/>
<keyword evidence="3" id="KW-1185">Reference proteome</keyword>
<evidence type="ECO:0000313" key="3">
    <source>
        <dbReference type="Proteomes" id="UP001629244"/>
    </source>
</evidence>
<organism evidence="2 3">
    <name type="scientific">Sphingomonas plantiphila</name>
    <dbReference type="NCBI Taxonomy" id="3163295"/>
    <lineage>
        <taxon>Bacteria</taxon>
        <taxon>Pseudomonadati</taxon>
        <taxon>Pseudomonadota</taxon>
        <taxon>Alphaproteobacteria</taxon>
        <taxon>Sphingomonadales</taxon>
        <taxon>Sphingomonadaceae</taxon>
        <taxon>Sphingomonas</taxon>
    </lineage>
</organism>
<dbReference type="Proteomes" id="UP001629244">
    <property type="component" value="Unassembled WGS sequence"/>
</dbReference>
<reference evidence="2 3" key="1">
    <citation type="submission" date="2024-06" db="EMBL/GenBank/DDBJ databases">
        <authorList>
            <person name="Kaempfer P."/>
            <person name="Viver T."/>
        </authorList>
    </citation>
    <scope>NUCLEOTIDE SEQUENCE [LARGE SCALE GENOMIC DNA]</scope>
    <source>
        <strain evidence="2 3">ST-64</strain>
    </source>
</reference>
<evidence type="ECO:0008006" key="4">
    <source>
        <dbReference type="Google" id="ProtNLM"/>
    </source>
</evidence>
<dbReference type="RefSeq" id="WP_408077764.1">
    <property type="nucleotide sequence ID" value="NZ_JBELQC010000001.1"/>
</dbReference>
<sequence length="453" mass="47609">MKRISALLLLATAPAFAAERERANPMVVAALEQDDARAAYAAAVPQLEACQKAHPNDDTCVDMAGLVASLAVDVEPRAARARFAAALALADRTVQPEGEDHARLAGSLASVLAGEGRAREAVPHAQRSARLWAAARGATAQRAVDAALFEASLYGLVGQGDAAVARLRPLLAAAVAAKAGPQVELALRRGLADALVAIGDTRGAEGAYRDALPLALALKDADSEQAILLDLAKLLAARGEKAGAAALARRVVASVRPGSARALRAAELIAAAPVAPEEAMLRAQVDRIRRDQGAGSPALPLAEARLAIWLEEHGRRAETVDMMKRINAALADPATLPRVRNGIFWSFAGYHLRRGAHADALAAFAAAHRAALLAFDEADPLLIEQEAGYGGAAMIAGDNSRARRLLMSAQLRTLRRLAATPDFDAPAQAELRSRAPLFRWLVRTDWQLAAAGR</sequence>
<keyword evidence="1" id="KW-0732">Signal</keyword>
<evidence type="ECO:0000256" key="1">
    <source>
        <dbReference type="SAM" id="SignalP"/>
    </source>
</evidence>